<dbReference type="Pfam" id="PF13472">
    <property type="entry name" value="Lipase_GDSL_2"/>
    <property type="match status" value="1"/>
</dbReference>
<dbReference type="Gene3D" id="3.40.50.1110">
    <property type="entry name" value="SGNH hydrolase"/>
    <property type="match status" value="1"/>
</dbReference>
<reference evidence="3 4" key="1">
    <citation type="journal article" date="2009" name="PLoS ONE">
        <title>Methylobacterium genome sequences: a reference blueprint to investigate microbial metabolism of C1 compounds from natural and industrial sources.</title>
        <authorList>
            <person name="Vuilleumier S."/>
            <person name="Chistoserdova L."/>
            <person name="Lee M.-C."/>
            <person name="Bringel F."/>
            <person name="Lajus A."/>
            <person name="Zhou Y."/>
            <person name="Gourion B."/>
            <person name="Barbe V."/>
            <person name="Chang J."/>
            <person name="Cruveiller S."/>
            <person name="Dossat C."/>
            <person name="Gillett W."/>
            <person name="Gruffaz C."/>
            <person name="Haugen E."/>
            <person name="Hourcade E."/>
            <person name="Levy R."/>
            <person name="Mangenot S."/>
            <person name="Muller E."/>
            <person name="Nadalig T."/>
            <person name="Pagni M."/>
            <person name="Penny C."/>
            <person name="Peyraud R."/>
            <person name="Robinson D.G."/>
            <person name="Roche D."/>
            <person name="Rouy Z."/>
            <person name="Saenampechek C."/>
            <person name="Salvignol G."/>
            <person name="Vallenet D."/>
            <person name="Wu Z."/>
            <person name="Marx C.J."/>
            <person name="Vorholt J.A."/>
            <person name="Olson M.V."/>
            <person name="Kaul R."/>
            <person name="Weissenbach J."/>
            <person name="Medigue C."/>
            <person name="Lidstrom M.E."/>
        </authorList>
    </citation>
    <scope>NUCLEOTIDE SEQUENCE [LARGE SCALE GENOMIC DNA]</scope>
    <source>
        <strain evidence="4">ATCC 14718 / DSM 1338 / JCM 2805 / NCIMB 9133 / AM1</strain>
    </source>
</reference>
<protein>
    <recommendedName>
        <fullName evidence="2">SGNH hydrolase-type esterase domain-containing protein</fullName>
    </recommendedName>
</protein>
<dbReference type="PANTHER" id="PTHR30383:SF29">
    <property type="entry name" value="SGNH HYDROLASE-TYPE ESTERASE DOMAIN-CONTAINING PROTEIN"/>
    <property type="match status" value="1"/>
</dbReference>
<evidence type="ECO:0000313" key="4">
    <source>
        <dbReference type="Proteomes" id="UP000009081"/>
    </source>
</evidence>
<evidence type="ECO:0000256" key="1">
    <source>
        <dbReference type="SAM" id="MobiDB-lite"/>
    </source>
</evidence>
<dbReference type="InterPro" id="IPR051532">
    <property type="entry name" value="Ester_Hydrolysis_Enzymes"/>
</dbReference>
<geneLocation type="plasmid" evidence="3 4">
    <name>megaplasmid</name>
</geneLocation>
<feature type="domain" description="SGNH hydrolase-type esterase" evidence="2">
    <location>
        <begin position="259"/>
        <end position="438"/>
    </location>
</feature>
<dbReference type="Gene3D" id="2.60.120.1360">
    <property type="match status" value="1"/>
</dbReference>
<proteinExistence type="predicted"/>
<name>C5B3G3_METEA</name>
<dbReference type="InterPro" id="IPR036514">
    <property type="entry name" value="SGNH_hydro_sf"/>
</dbReference>
<evidence type="ECO:0000313" key="3">
    <source>
        <dbReference type="EMBL" id="ACS42995.1"/>
    </source>
</evidence>
<evidence type="ECO:0000259" key="2">
    <source>
        <dbReference type="Pfam" id="PF13472"/>
    </source>
</evidence>
<dbReference type="SUPFAM" id="SSF52266">
    <property type="entry name" value="SGNH hydrolase"/>
    <property type="match status" value="1"/>
</dbReference>
<accession>C5B3G3</accession>
<dbReference type="PANTHER" id="PTHR30383">
    <property type="entry name" value="THIOESTERASE 1/PROTEASE 1/LYSOPHOSPHOLIPASE L1"/>
    <property type="match status" value="1"/>
</dbReference>
<organism evidence="3 4">
    <name type="scientific">Methylorubrum extorquens (strain ATCC 14718 / DSM 1338 / JCM 2805 / NCIMB 9133 / AM1)</name>
    <name type="common">Methylobacterium extorquens</name>
    <dbReference type="NCBI Taxonomy" id="272630"/>
    <lineage>
        <taxon>Bacteria</taxon>
        <taxon>Pseudomonadati</taxon>
        <taxon>Pseudomonadota</taxon>
        <taxon>Alphaproteobacteria</taxon>
        <taxon>Hyphomicrobiales</taxon>
        <taxon>Methylobacteriaceae</taxon>
        <taxon>Methylorubrum</taxon>
    </lineage>
</organism>
<keyword evidence="4" id="KW-1185">Reference proteome</keyword>
<dbReference type="GO" id="GO:0016788">
    <property type="term" value="F:hydrolase activity, acting on ester bonds"/>
    <property type="evidence" value="ECO:0007669"/>
    <property type="project" value="UniProtKB-ARBA"/>
</dbReference>
<dbReference type="HOGENOM" id="CLU_026695_2_0_5"/>
<feature type="region of interest" description="Disordered" evidence="1">
    <location>
        <begin position="351"/>
        <end position="382"/>
    </location>
</feature>
<gene>
    <name evidence="3" type="ordered locus">MexAM1_META2p0058</name>
</gene>
<keyword evidence="3" id="KW-0614">Plasmid</keyword>
<dbReference type="EMBL" id="CP001511">
    <property type="protein sequence ID" value="ACS42995.1"/>
    <property type="molecule type" value="Genomic_DNA"/>
</dbReference>
<dbReference type="AlphaFoldDB" id="C5B3G3"/>
<dbReference type="InterPro" id="IPR013830">
    <property type="entry name" value="SGNH_hydro"/>
</dbReference>
<dbReference type="Proteomes" id="UP000009081">
    <property type="component" value="Plasmid megaplasmid"/>
</dbReference>
<sequence>MPAAGTAVNVLRGRRRCLATSGVAIVSLLGVGTHFLTADTDLPAVPVSAAPTDKLASAQLRTNVATAGGEQHVLSASGGQARKSLSILQIGDSHTAADLFTGMVRQILQEKFGQGGIGYVNVGTPHPGVRSSLLKLTASSGWSYEDIRRSARPGAFGLSGFNASTSREGEVLTFASDSPAPYSAIEIEAQTDPDAGSVVIEIDDVPVLSASLAAATAGPKILEVRPTAGKASFRRLVVRTGEAKPVAISAVGIFREGTGVTYSSIGYPGATVDLLAKFPEKRFVHGLRRLAPDIVVLAFGTNEGFDANLDPAAYRERYASAIRAIRQALPHARLVMIGPPQGERPVTACKPAEGRPCPATNPSAEPPAATERQDTCSQRPPQLDQVREVQLRLAKAERIPFWDWWAIMPAGCGASRWAATDPALMSKDRVHFTKAGYRKSAAGFAAFLESEVKASLRGEDAVPNN</sequence>
<dbReference type="KEGG" id="mea:Mex_2p0058"/>